<keyword evidence="2" id="KW-0378">Hydrolase</keyword>
<reference evidence="2" key="1">
    <citation type="submission" date="2021-07" db="EMBL/GenBank/DDBJ databases">
        <title>Aureisphaera sp. CAU 1614 isolated from sea sediment.</title>
        <authorList>
            <person name="Kim W."/>
        </authorList>
    </citation>
    <scope>NUCLEOTIDE SEQUENCE</scope>
    <source>
        <strain evidence="2">CAU 1614</strain>
    </source>
</reference>
<keyword evidence="3" id="KW-1185">Reference proteome</keyword>
<accession>A0A9X1JWJ3</accession>
<dbReference type="RefSeq" id="WP_219051172.1">
    <property type="nucleotide sequence ID" value="NZ_JAHWDP010000001.1"/>
</dbReference>
<feature type="domain" description="AB hydrolase-1" evidence="1">
    <location>
        <begin position="20"/>
        <end position="244"/>
    </location>
</feature>
<sequence length="256" mass="29511">MIFQYDNTSIYYETHGKGQAMVLLHGFLESSSIWKNFIKPLSEKYTVILIDLPGHGKSDSISETHSMELMAEVVNELLHFLKIDKAIFVGHSMGGYVALAFTELFEEKVLKLILLNSTTEADNDERIENRNRALQLLKKQKKTFIGMAISNLFSEKTRLQFPKEIVILKEEVYQFTTKGISANIKGLRDRKDRTEILKKFPRTKWIVCGNEDPIVPISSSKRIAKDTNSEIKILHSTHMSWLENQEEIVKFLLFID</sequence>
<protein>
    <submittedName>
        <fullName evidence="2">Alpha/beta hydrolase</fullName>
    </submittedName>
</protein>
<dbReference type="Pfam" id="PF00561">
    <property type="entry name" value="Abhydrolase_1"/>
    <property type="match status" value="1"/>
</dbReference>
<name>A0A9X1JWJ3_9FLAO</name>
<dbReference type="InterPro" id="IPR000073">
    <property type="entry name" value="AB_hydrolase_1"/>
</dbReference>
<dbReference type="GO" id="GO:0016787">
    <property type="term" value="F:hydrolase activity"/>
    <property type="evidence" value="ECO:0007669"/>
    <property type="project" value="UniProtKB-KW"/>
</dbReference>
<dbReference type="EMBL" id="JAHWDP010000001">
    <property type="protein sequence ID" value="MBW2937083.1"/>
    <property type="molecule type" value="Genomic_DNA"/>
</dbReference>
<evidence type="ECO:0000313" key="2">
    <source>
        <dbReference type="EMBL" id="MBW2937083.1"/>
    </source>
</evidence>
<gene>
    <name evidence="2" type="ORF">KXJ69_03135</name>
</gene>
<evidence type="ECO:0000313" key="3">
    <source>
        <dbReference type="Proteomes" id="UP001138686"/>
    </source>
</evidence>
<dbReference type="InterPro" id="IPR050266">
    <property type="entry name" value="AB_hydrolase_sf"/>
</dbReference>
<dbReference type="AlphaFoldDB" id="A0A9X1JWJ3"/>
<dbReference type="PANTHER" id="PTHR43798">
    <property type="entry name" value="MONOACYLGLYCEROL LIPASE"/>
    <property type="match status" value="1"/>
</dbReference>
<evidence type="ECO:0000259" key="1">
    <source>
        <dbReference type="Pfam" id="PF00561"/>
    </source>
</evidence>
<proteinExistence type="predicted"/>
<comment type="caution">
    <text evidence="2">The sequence shown here is derived from an EMBL/GenBank/DDBJ whole genome shotgun (WGS) entry which is preliminary data.</text>
</comment>
<organism evidence="2 3">
    <name type="scientific">Halomarinibacterium sedimenti</name>
    <dbReference type="NCBI Taxonomy" id="2857106"/>
    <lineage>
        <taxon>Bacteria</taxon>
        <taxon>Pseudomonadati</taxon>
        <taxon>Bacteroidota</taxon>
        <taxon>Flavobacteriia</taxon>
        <taxon>Flavobacteriales</taxon>
        <taxon>Flavobacteriaceae</taxon>
        <taxon>Halomarinibacterium</taxon>
    </lineage>
</organism>
<dbReference type="Proteomes" id="UP001138686">
    <property type="component" value="Unassembled WGS sequence"/>
</dbReference>